<feature type="domain" description="Protein CotJB" evidence="1">
    <location>
        <begin position="10"/>
        <end position="85"/>
    </location>
</feature>
<keyword evidence="2" id="KW-0167">Capsid protein</keyword>
<evidence type="ECO:0000259" key="1">
    <source>
        <dbReference type="Pfam" id="PF12652"/>
    </source>
</evidence>
<dbReference type="InterPro" id="IPR024207">
    <property type="entry name" value="CotJB_dom"/>
</dbReference>
<gene>
    <name evidence="2" type="ORF">EHE19_012815</name>
</gene>
<dbReference type="PIRSF" id="PIRSF010606">
    <property type="entry name" value="Spore_coat_CotJB"/>
    <property type="match status" value="1"/>
</dbReference>
<dbReference type="InterPro" id="IPR016571">
    <property type="entry name" value="Spore_coat_assembly_CotJB"/>
</dbReference>
<keyword evidence="3" id="KW-1185">Reference proteome</keyword>
<sequence>MKANMSEREMLMWKMQAYDFAMDEVALFLDTHPNDKIALSYFKQYRDLKNQAEREFSKKYGPVTIDNYDFDLSSWKWIDSPWPWEIGSEV</sequence>
<dbReference type="EMBL" id="CP061336">
    <property type="protein sequence ID" value="QNU65786.1"/>
    <property type="molecule type" value="Genomic_DNA"/>
</dbReference>
<dbReference type="KEGG" id="rher:EHE19_012815"/>
<dbReference type="RefSeq" id="WP_137697844.1">
    <property type="nucleotide sequence ID" value="NZ_CP061336.1"/>
</dbReference>
<accession>A0A4U7JFP2</accession>
<dbReference type="Pfam" id="PF12652">
    <property type="entry name" value="CotJB"/>
    <property type="match status" value="1"/>
</dbReference>
<protein>
    <submittedName>
        <fullName evidence="2">Spore coat protein CotJB</fullName>
    </submittedName>
</protein>
<reference evidence="2 3" key="1">
    <citation type="submission" date="2020-09" db="EMBL/GenBank/DDBJ databases">
        <title>Characterization and genome sequencing of Ruminiclostridium sp. nov. MA18.</title>
        <authorList>
            <person name="Rettenmaier R."/>
            <person name="Kowollik M.-L."/>
            <person name="Liebl W."/>
            <person name="Zverlov V."/>
        </authorList>
    </citation>
    <scope>NUCLEOTIDE SEQUENCE [LARGE SCALE GENOMIC DNA]</scope>
    <source>
        <strain evidence="2 3">MA18</strain>
    </source>
</reference>
<dbReference type="Proteomes" id="UP000306409">
    <property type="component" value="Chromosome"/>
</dbReference>
<name>A0A4U7JFP2_9FIRM</name>
<dbReference type="OrthoDB" id="9804099at2"/>
<proteinExistence type="predicted"/>
<evidence type="ECO:0000313" key="2">
    <source>
        <dbReference type="EMBL" id="QNU65786.1"/>
    </source>
</evidence>
<evidence type="ECO:0000313" key="3">
    <source>
        <dbReference type="Proteomes" id="UP000306409"/>
    </source>
</evidence>
<dbReference type="AlphaFoldDB" id="A0A4U7JFP2"/>
<organism evidence="2 3">
    <name type="scientific">Ruminiclostridium herbifermentans</name>
    <dbReference type="NCBI Taxonomy" id="2488810"/>
    <lineage>
        <taxon>Bacteria</taxon>
        <taxon>Bacillati</taxon>
        <taxon>Bacillota</taxon>
        <taxon>Clostridia</taxon>
        <taxon>Eubacteriales</taxon>
        <taxon>Oscillospiraceae</taxon>
        <taxon>Ruminiclostridium</taxon>
    </lineage>
</organism>
<keyword evidence="2" id="KW-0946">Virion</keyword>